<dbReference type="GO" id="GO:0008170">
    <property type="term" value="F:N-methyltransferase activity"/>
    <property type="evidence" value="ECO:0007669"/>
    <property type="project" value="UniProtKB-ARBA"/>
</dbReference>
<dbReference type="SUPFAM" id="SSF53335">
    <property type="entry name" value="S-adenosyl-L-methionine-dependent methyltransferases"/>
    <property type="match status" value="1"/>
</dbReference>
<evidence type="ECO:0000313" key="6">
    <source>
        <dbReference type="EMBL" id="HFI92576.1"/>
    </source>
</evidence>
<proteinExistence type="inferred from homology"/>
<evidence type="ECO:0000256" key="1">
    <source>
        <dbReference type="ARBA" id="ARBA00006149"/>
    </source>
</evidence>
<feature type="domain" description="Methyltransferase small" evidence="5">
    <location>
        <begin position="31"/>
        <end position="140"/>
    </location>
</feature>
<dbReference type="InterPro" id="IPR029063">
    <property type="entry name" value="SAM-dependent_MTases_sf"/>
</dbReference>
<dbReference type="GO" id="GO:0032259">
    <property type="term" value="P:methylation"/>
    <property type="evidence" value="ECO:0007669"/>
    <property type="project" value="UniProtKB-KW"/>
</dbReference>
<evidence type="ECO:0000256" key="2">
    <source>
        <dbReference type="ARBA" id="ARBA00022603"/>
    </source>
</evidence>
<protein>
    <submittedName>
        <fullName evidence="6">Methyltransferase domain-containing protein</fullName>
    </submittedName>
</protein>
<dbReference type="GO" id="GO:0035657">
    <property type="term" value="C:eRF1 methyltransferase complex"/>
    <property type="evidence" value="ECO:0007669"/>
    <property type="project" value="TreeGrafter"/>
</dbReference>
<reference evidence="6" key="1">
    <citation type="journal article" date="2020" name="mSystems">
        <title>Genome- and Community-Level Interaction Insights into Carbon Utilization and Element Cycling Functions of Hydrothermarchaeota in Hydrothermal Sediment.</title>
        <authorList>
            <person name="Zhou Z."/>
            <person name="Liu Y."/>
            <person name="Xu W."/>
            <person name="Pan J."/>
            <person name="Luo Z.H."/>
            <person name="Li M."/>
        </authorList>
    </citation>
    <scope>NUCLEOTIDE SEQUENCE [LARGE SCALE GENOMIC DNA]</scope>
    <source>
        <strain evidence="6">SpSt-479</strain>
    </source>
</reference>
<comment type="caution">
    <text evidence="6">The sequence shown here is derived from an EMBL/GenBank/DDBJ whole genome shotgun (WGS) entry which is preliminary data.</text>
</comment>
<accession>A0A7V2ZM93</accession>
<keyword evidence="2 6" id="KW-0489">Methyltransferase</keyword>
<evidence type="ECO:0000259" key="5">
    <source>
        <dbReference type="Pfam" id="PF05175"/>
    </source>
</evidence>
<dbReference type="GO" id="GO:0008757">
    <property type="term" value="F:S-adenosylmethionine-dependent methyltransferase activity"/>
    <property type="evidence" value="ECO:0007669"/>
    <property type="project" value="TreeGrafter"/>
</dbReference>
<dbReference type="GO" id="GO:0008276">
    <property type="term" value="F:protein methyltransferase activity"/>
    <property type="evidence" value="ECO:0007669"/>
    <property type="project" value="TreeGrafter"/>
</dbReference>
<dbReference type="InterPro" id="IPR002052">
    <property type="entry name" value="DNA_methylase_N6_adenine_CS"/>
</dbReference>
<name>A0A7V2ZM93_9BACT</name>
<keyword evidence="4" id="KW-0949">S-adenosyl-L-methionine</keyword>
<dbReference type="PANTHER" id="PTHR45875">
    <property type="entry name" value="METHYLTRANSFERASE N6AMT1"/>
    <property type="match status" value="1"/>
</dbReference>
<gene>
    <name evidence="6" type="ORF">ENS31_13745</name>
</gene>
<dbReference type="CDD" id="cd02440">
    <property type="entry name" value="AdoMet_MTases"/>
    <property type="match status" value="1"/>
</dbReference>
<dbReference type="Gene3D" id="3.40.50.150">
    <property type="entry name" value="Vaccinia Virus protein VP39"/>
    <property type="match status" value="1"/>
</dbReference>
<evidence type="ECO:0000256" key="4">
    <source>
        <dbReference type="ARBA" id="ARBA00022691"/>
    </source>
</evidence>
<comment type="similarity">
    <text evidence="1">Belongs to the eukaryotic/archaeal PrmC-related family.</text>
</comment>
<dbReference type="InterPro" id="IPR052190">
    <property type="entry name" value="Euk-Arch_PrmC-MTase"/>
</dbReference>
<dbReference type="Pfam" id="PF05175">
    <property type="entry name" value="MTS"/>
    <property type="match status" value="1"/>
</dbReference>
<dbReference type="GO" id="GO:0003676">
    <property type="term" value="F:nucleic acid binding"/>
    <property type="evidence" value="ECO:0007669"/>
    <property type="project" value="InterPro"/>
</dbReference>
<organism evidence="6">
    <name type="scientific">Ignavibacterium album</name>
    <dbReference type="NCBI Taxonomy" id="591197"/>
    <lineage>
        <taxon>Bacteria</taxon>
        <taxon>Pseudomonadati</taxon>
        <taxon>Ignavibacteriota</taxon>
        <taxon>Ignavibacteria</taxon>
        <taxon>Ignavibacteriales</taxon>
        <taxon>Ignavibacteriaceae</taxon>
        <taxon>Ignavibacterium</taxon>
    </lineage>
</organism>
<keyword evidence="3 6" id="KW-0808">Transferase</keyword>
<dbReference type="PROSITE" id="PS00092">
    <property type="entry name" value="N6_MTASE"/>
    <property type="match status" value="1"/>
</dbReference>
<dbReference type="PANTHER" id="PTHR45875:SF1">
    <property type="entry name" value="METHYLTRANSFERASE N6AMT1"/>
    <property type="match status" value="1"/>
</dbReference>
<dbReference type="InterPro" id="IPR007848">
    <property type="entry name" value="Small_mtfrase_dom"/>
</dbReference>
<dbReference type="EMBL" id="DSUJ01000011">
    <property type="protein sequence ID" value="HFI92576.1"/>
    <property type="molecule type" value="Genomic_DNA"/>
</dbReference>
<sequence>MSLIKKFLFPILNFVYKIYSSKERDYVFNRMKLRVLPGVFHPGFFFSTKFLISHLSKYDLKDKHVLELGAGSGMISLFCANKGAFVTSSDISLTAVENVKLNAKMNDCDIDVFHSDLFDSIPKQQFDFIIINPPYFPKDAKNESELAWFCGSEFQYFEKLFTQITDFLYSSTVALMVLSEDCDIQRINSIASKNMVAMKLKETKKFLGELNFIFQLHLSEN</sequence>
<dbReference type="AlphaFoldDB" id="A0A7V2ZM93"/>
<evidence type="ECO:0000256" key="3">
    <source>
        <dbReference type="ARBA" id="ARBA00022679"/>
    </source>
</evidence>